<keyword evidence="2" id="KW-1185">Reference proteome</keyword>
<proteinExistence type="predicted"/>
<protein>
    <submittedName>
        <fullName evidence="1">C-factor</fullName>
    </submittedName>
</protein>
<evidence type="ECO:0000313" key="2">
    <source>
        <dbReference type="Proteomes" id="UP000027866"/>
    </source>
</evidence>
<dbReference type="PANTHER" id="PTHR43544:SF12">
    <property type="entry name" value="NAD(P)-BINDING ROSSMANN-FOLD SUPERFAMILY PROTEIN"/>
    <property type="match status" value="1"/>
</dbReference>
<dbReference type="InterPro" id="IPR036291">
    <property type="entry name" value="NAD(P)-bd_dom_sf"/>
</dbReference>
<dbReference type="InterPro" id="IPR051468">
    <property type="entry name" value="Fungal_SecMetab_SDRs"/>
</dbReference>
<dbReference type="AlphaFoldDB" id="A0A074N3A8"/>
<dbReference type="PRINTS" id="PR00081">
    <property type="entry name" value="GDHRDH"/>
</dbReference>
<dbReference type="GO" id="GO:0005737">
    <property type="term" value="C:cytoplasm"/>
    <property type="evidence" value="ECO:0007669"/>
    <property type="project" value="TreeGrafter"/>
</dbReference>
<evidence type="ECO:0000313" key="1">
    <source>
        <dbReference type="EMBL" id="KEO92447.1"/>
    </source>
</evidence>
<dbReference type="SUPFAM" id="SSF51735">
    <property type="entry name" value="NAD(P)-binding Rossmann-fold domains"/>
    <property type="match status" value="1"/>
</dbReference>
<reference evidence="1 2" key="1">
    <citation type="submission" date="2014-04" db="EMBL/GenBank/DDBJ databases">
        <title>A comprehensive comparison of genomes of Erythrobacter spp. Strains.</title>
        <authorList>
            <person name="Zheng Q."/>
        </authorList>
    </citation>
    <scope>NUCLEOTIDE SEQUENCE [LARGE SCALE GENOMIC DNA]</scope>
    <source>
        <strain evidence="1 2">DSM 8509</strain>
    </source>
</reference>
<dbReference type="OrthoDB" id="9785826at2"/>
<dbReference type="Pfam" id="PF00106">
    <property type="entry name" value="adh_short"/>
    <property type="match status" value="1"/>
</dbReference>
<sequence>MDQERDERAAAPGFPRRAAVFGASGGIGKALCEGLAQGGCEIVYAGSRVGEAPSGGPYRPFAFDLTREDTIKDAADAMKDEPPEWVIVASGVLTLSDGTGPERSYRHVEAASMAEVFALNTIGPALVAKHCLRLMPRKERFVFAALSARVGSISDNGIGGWHAYRASKAALNMLLKNYAIEMGRTHESGVVVGLHPGTVDTSLSQPFQKNLPEGQLTAPGDAAGKLLRVLAGLGPEDSGKVFDYAGKAVPA</sequence>
<comment type="caution">
    <text evidence="1">The sequence shown here is derived from an EMBL/GenBank/DDBJ whole genome shotgun (WGS) entry which is preliminary data.</text>
</comment>
<dbReference type="GO" id="GO:0016491">
    <property type="term" value="F:oxidoreductase activity"/>
    <property type="evidence" value="ECO:0007669"/>
    <property type="project" value="TreeGrafter"/>
</dbReference>
<dbReference type="Proteomes" id="UP000027866">
    <property type="component" value="Unassembled WGS sequence"/>
</dbReference>
<dbReference type="Gene3D" id="3.40.50.720">
    <property type="entry name" value="NAD(P)-binding Rossmann-like Domain"/>
    <property type="match status" value="1"/>
</dbReference>
<organism evidence="1 2">
    <name type="scientific">Erythrobacter litoralis</name>
    <dbReference type="NCBI Taxonomy" id="39960"/>
    <lineage>
        <taxon>Bacteria</taxon>
        <taxon>Pseudomonadati</taxon>
        <taxon>Pseudomonadota</taxon>
        <taxon>Alphaproteobacteria</taxon>
        <taxon>Sphingomonadales</taxon>
        <taxon>Erythrobacteraceae</taxon>
        <taxon>Erythrobacter/Porphyrobacter group</taxon>
        <taxon>Erythrobacter</taxon>
    </lineage>
</organism>
<dbReference type="InterPro" id="IPR002347">
    <property type="entry name" value="SDR_fam"/>
</dbReference>
<gene>
    <name evidence="1" type="ORF">EH32_14400</name>
</gene>
<accession>A0A074N3A8</accession>
<dbReference type="PANTHER" id="PTHR43544">
    <property type="entry name" value="SHORT-CHAIN DEHYDROGENASE/REDUCTASE"/>
    <property type="match status" value="1"/>
</dbReference>
<dbReference type="EMBL" id="JMIX01000009">
    <property type="protein sequence ID" value="KEO92447.1"/>
    <property type="molecule type" value="Genomic_DNA"/>
</dbReference>
<dbReference type="RefSeq" id="WP_051698129.1">
    <property type="nucleotide sequence ID" value="NZ_CP017057.1"/>
</dbReference>
<name>A0A074N3A8_9SPHN</name>